<dbReference type="RefSeq" id="WP_271918727.1">
    <property type="nucleotide sequence ID" value="NZ_JAQNDO010000001.1"/>
</dbReference>
<dbReference type="Proteomes" id="UP001221411">
    <property type="component" value="Unassembled WGS sequence"/>
</dbReference>
<evidence type="ECO:0000313" key="2">
    <source>
        <dbReference type="Proteomes" id="UP001221411"/>
    </source>
</evidence>
<comment type="caution">
    <text evidence="1">The sequence shown here is derived from an EMBL/GenBank/DDBJ whole genome shotgun (WGS) entry which is preliminary data.</text>
</comment>
<gene>
    <name evidence="1" type="ORF">POL67_18315</name>
</gene>
<sequence>MPSTYTTAGYDPYNLVFSFYTPGSPARILQHAEDVFLMGDLTIKFNKPVYYELEAPPSSMVGSMVLGKLTTNPLYHLITGDQPNPTISTYNLPPLGPTDSVTRVLTNGSPSTQYTYTRAGSEVWEIPDISNTWSPVATLGNAGTSDWKGLAVRRNPTKERFYFTQATITGGGSGIIEQRWPNALPSEAAPPVVVYPGTDLVPIGITPKGCELYTSRKKAQGGIEVVVLER</sequence>
<reference evidence="1 2" key="1">
    <citation type="submission" date="2022-11" db="EMBL/GenBank/DDBJ databases">
        <title>Minimal conservation of predation-associated metabolite biosynthetic gene clusters underscores biosynthetic potential of Myxococcota including descriptions for ten novel species: Archangium lansinium sp. nov., Myxococcus landrumus sp. nov., Nannocystis bai.</title>
        <authorList>
            <person name="Ahearne A."/>
            <person name="Stevens C."/>
            <person name="Dowd S."/>
        </authorList>
    </citation>
    <scope>NUCLEOTIDE SEQUENCE [LARGE SCALE GENOMIC DNA]</scope>
    <source>
        <strain evidence="1 2">RJM3</strain>
    </source>
</reference>
<organism evidence="1 2">
    <name type="scientific">Polyangium mundeleinium</name>
    <dbReference type="NCBI Taxonomy" id="2995306"/>
    <lineage>
        <taxon>Bacteria</taxon>
        <taxon>Pseudomonadati</taxon>
        <taxon>Myxococcota</taxon>
        <taxon>Polyangia</taxon>
        <taxon>Polyangiales</taxon>
        <taxon>Polyangiaceae</taxon>
        <taxon>Polyangium</taxon>
    </lineage>
</organism>
<protein>
    <submittedName>
        <fullName evidence="1">Uncharacterized protein</fullName>
    </submittedName>
</protein>
<proteinExistence type="predicted"/>
<accession>A0ABT5EN96</accession>
<dbReference type="EMBL" id="JAQNDO010000001">
    <property type="protein sequence ID" value="MDC0743312.1"/>
    <property type="molecule type" value="Genomic_DNA"/>
</dbReference>
<name>A0ABT5EN96_9BACT</name>
<keyword evidence="2" id="KW-1185">Reference proteome</keyword>
<evidence type="ECO:0000313" key="1">
    <source>
        <dbReference type="EMBL" id="MDC0743312.1"/>
    </source>
</evidence>